<feature type="chain" id="PRO_5045202721" description="DUF6801 domain-containing protein" evidence="1">
    <location>
        <begin position="33"/>
        <end position="208"/>
    </location>
</feature>
<sequence length="208" mass="20891">MVEETPVFRHRIPVLVAALALAALTTAATSAAAPVRTSGSVTKNLTYTCNFPLIGQQQVNAVLAITFPDSVAVGSVIQPTDFSVGLTLPDNATAGLRLIGATTVEGDKASAGVDVKINDTEIGVTLNGLAIPNSPVPETGPTSLTLSGPIPGLTPKAAGQVSFALGSTFAAQITPKKADGTPTGLGTFDPQCSLDPGQDVALATITVS</sequence>
<feature type="domain" description="DUF6801" evidence="2">
    <location>
        <begin position="46"/>
        <end position="203"/>
    </location>
</feature>
<proteinExistence type="predicted"/>
<name>A0ABR6BYH2_9PSEU</name>
<keyword evidence="4" id="KW-1185">Reference proteome</keyword>
<dbReference type="RefSeq" id="WP_042220510.1">
    <property type="nucleotide sequence ID" value="NZ_BAAABQ010000027.1"/>
</dbReference>
<evidence type="ECO:0000313" key="3">
    <source>
        <dbReference type="EMBL" id="MBA8931961.1"/>
    </source>
</evidence>
<dbReference type="Proteomes" id="UP000517916">
    <property type="component" value="Unassembled WGS sequence"/>
</dbReference>
<protein>
    <recommendedName>
        <fullName evidence="2">DUF6801 domain-containing protein</fullName>
    </recommendedName>
</protein>
<dbReference type="Pfam" id="PF20611">
    <property type="entry name" value="DUF6801"/>
    <property type="match status" value="1"/>
</dbReference>
<evidence type="ECO:0000256" key="1">
    <source>
        <dbReference type="SAM" id="SignalP"/>
    </source>
</evidence>
<dbReference type="EMBL" id="JACJID010000010">
    <property type="protein sequence ID" value="MBA8931961.1"/>
    <property type="molecule type" value="Genomic_DNA"/>
</dbReference>
<evidence type="ECO:0000259" key="2">
    <source>
        <dbReference type="Pfam" id="PF20611"/>
    </source>
</evidence>
<reference evidence="3 4" key="1">
    <citation type="submission" date="2020-08" db="EMBL/GenBank/DDBJ databases">
        <title>Genomic Encyclopedia of Archaeal and Bacterial Type Strains, Phase II (KMG-II): from individual species to whole genera.</title>
        <authorList>
            <person name="Goeker M."/>
        </authorList>
    </citation>
    <scope>NUCLEOTIDE SEQUENCE [LARGE SCALE GENOMIC DNA]</scope>
    <source>
        <strain evidence="3 4">DSM 43850</strain>
    </source>
</reference>
<feature type="signal peptide" evidence="1">
    <location>
        <begin position="1"/>
        <end position="32"/>
    </location>
</feature>
<comment type="caution">
    <text evidence="3">The sequence shown here is derived from an EMBL/GenBank/DDBJ whole genome shotgun (WGS) entry which is preliminary data.</text>
</comment>
<evidence type="ECO:0000313" key="4">
    <source>
        <dbReference type="Proteomes" id="UP000517916"/>
    </source>
</evidence>
<accession>A0ABR6BYH2</accession>
<gene>
    <name evidence="3" type="ORF">BC739_009220</name>
</gene>
<keyword evidence="1" id="KW-0732">Signal</keyword>
<organism evidence="3 4">
    <name type="scientific">Kutzneria viridogrisea</name>
    <dbReference type="NCBI Taxonomy" id="47990"/>
    <lineage>
        <taxon>Bacteria</taxon>
        <taxon>Bacillati</taxon>
        <taxon>Actinomycetota</taxon>
        <taxon>Actinomycetes</taxon>
        <taxon>Pseudonocardiales</taxon>
        <taxon>Pseudonocardiaceae</taxon>
        <taxon>Kutzneria</taxon>
    </lineage>
</organism>
<dbReference type="InterPro" id="IPR046542">
    <property type="entry name" value="DUF6801"/>
</dbReference>